<dbReference type="OrthoDB" id="668728at2759"/>
<proteinExistence type="predicted"/>
<reference evidence="3" key="1">
    <citation type="submission" date="2020-07" db="EMBL/GenBank/DDBJ databases">
        <title>Genome sequence and genetic diversity analysis of an under-domesticated orphan crop, white fonio (Digitaria exilis).</title>
        <authorList>
            <person name="Bennetzen J.L."/>
            <person name="Chen S."/>
            <person name="Ma X."/>
            <person name="Wang X."/>
            <person name="Yssel A.E.J."/>
            <person name="Chaluvadi S.R."/>
            <person name="Johnson M."/>
            <person name="Gangashetty P."/>
            <person name="Hamidou F."/>
            <person name="Sanogo M.D."/>
            <person name="Zwaenepoel A."/>
            <person name="Wallace J."/>
            <person name="Van De Peer Y."/>
            <person name="Van Deynze A."/>
        </authorList>
    </citation>
    <scope>NUCLEOTIDE SEQUENCE</scope>
    <source>
        <tissue evidence="3">Leaves</tissue>
    </source>
</reference>
<dbReference type="Pfam" id="PF04578">
    <property type="entry name" value="DUF594"/>
    <property type="match status" value="1"/>
</dbReference>
<dbReference type="Proteomes" id="UP000636709">
    <property type="component" value="Unassembled WGS sequence"/>
</dbReference>
<feature type="transmembrane region" description="Helical" evidence="1">
    <location>
        <begin position="89"/>
        <end position="109"/>
    </location>
</feature>
<keyword evidence="4" id="KW-1185">Reference proteome</keyword>
<keyword evidence="1" id="KW-0812">Transmembrane</keyword>
<dbReference type="PANTHER" id="PTHR31325">
    <property type="entry name" value="OS01G0798800 PROTEIN-RELATED"/>
    <property type="match status" value="1"/>
</dbReference>
<organism evidence="3 4">
    <name type="scientific">Digitaria exilis</name>
    <dbReference type="NCBI Taxonomy" id="1010633"/>
    <lineage>
        <taxon>Eukaryota</taxon>
        <taxon>Viridiplantae</taxon>
        <taxon>Streptophyta</taxon>
        <taxon>Embryophyta</taxon>
        <taxon>Tracheophyta</taxon>
        <taxon>Spermatophyta</taxon>
        <taxon>Magnoliopsida</taxon>
        <taxon>Liliopsida</taxon>
        <taxon>Poales</taxon>
        <taxon>Poaceae</taxon>
        <taxon>PACMAD clade</taxon>
        <taxon>Panicoideae</taxon>
        <taxon>Panicodae</taxon>
        <taxon>Paniceae</taxon>
        <taxon>Anthephorinae</taxon>
        <taxon>Digitaria</taxon>
    </lineage>
</organism>
<accession>A0A835BA71</accession>
<feature type="transmembrane region" description="Helical" evidence="1">
    <location>
        <begin position="160"/>
        <end position="180"/>
    </location>
</feature>
<evidence type="ECO:0000313" key="3">
    <source>
        <dbReference type="EMBL" id="KAF8692032.1"/>
    </source>
</evidence>
<dbReference type="AlphaFoldDB" id="A0A835BA71"/>
<sequence>MRASKYDGGALSPPAPDFPDGGRWACETVAPRCGSWAALAMETHSSEGEDRGPVGAWTPDEGGGAQVIRKVGNLVDYGVPDQTIFNWEIQLLLLLSFAIQIFLFFTGGLQRRSANLFLRFCTWIAYLGADLVAVYALGYLSRHTDATTGKDILKGTNPLAFFWAPFLLIHLGGQDTITAFSMEDNNLWLRHLLNLVVQAVLAIYVFWRSIGKHNWELLVSSLFLFVVGFIKYGERTWALNFGSLKSLESTTGNRYKYKIPEMNNSLHDDYSNIVCIGLHSMQDVLDAFSSRTFRLFGTFERRQLSTKQSPKSLEIELAMMSDDLYTKARVLRTRSGIMLRCISQLSSVVSFILFLECDRRHYSRVDIAITYSLFIGIFFLEVCAIVVFMMSPWTWAWLKAQRYSTCSYTDVNAAAETADSEEENTKDLVETCRQLSRYMMYLLVNHPSLLPLRVSAVDTLRRCQSTNLKDDVLDQLGGFQALPSSKEILKELRDLWTRLIIYAAAKSRPEVHTTHLAKRGEPLTYVWLLLAHLKLGDLGSPRLEFINHGPTDPIRYAIHVQNNNSD</sequence>
<feature type="transmembrane region" description="Helical" evidence="1">
    <location>
        <begin position="367"/>
        <end position="389"/>
    </location>
</feature>
<gene>
    <name evidence="3" type="ORF">HU200_039980</name>
</gene>
<evidence type="ECO:0000313" key="4">
    <source>
        <dbReference type="Proteomes" id="UP000636709"/>
    </source>
</evidence>
<feature type="domain" description="DUF4220" evidence="2">
    <location>
        <begin position="123"/>
        <end position="409"/>
    </location>
</feature>
<keyword evidence="1" id="KW-0472">Membrane</keyword>
<feature type="transmembrane region" description="Helical" evidence="1">
    <location>
        <begin position="213"/>
        <end position="230"/>
    </location>
</feature>
<feature type="transmembrane region" description="Helical" evidence="1">
    <location>
        <begin position="187"/>
        <end position="207"/>
    </location>
</feature>
<feature type="transmembrane region" description="Helical" evidence="1">
    <location>
        <begin position="116"/>
        <end position="140"/>
    </location>
</feature>
<protein>
    <recommendedName>
        <fullName evidence="2">DUF4220 domain-containing protein</fullName>
    </recommendedName>
</protein>
<dbReference type="Pfam" id="PF13968">
    <property type="entry name" value="DUF4220"/>
    <property type="match status" value="1"/>
</dbReference>
<keyword evidence="1" id="KW-1133">Transmembrane helix</keyword>
<comment type="caution">
    <text evidence="3">The sequence shown here is derived from an EMBL/GenBank/DDBJ whole genome shotgun (WGS) entry which is preliminary data.</text>
</comment>
<evidence type="ECO:0000256" key="1">
    <source>
        <dbReference type="SAM" id="Phobius"/>
    </source>
</evidence>
<dbReference type="InterPro" id="IPR007658">
    <property type="entry name" value="DUF594"/>
</dbReference>
<dbReference type="EMBL" id="JACEFO010001953">
    <property type="protein sequence ID" value="KAF8692032.1"/>
    <property type="molecule type" value="Genomic_DNA"/>
</dbReference>
<name>A0A835BA71_9POAL</name>
<feature type="transmembrane region" description="Helical" evidence="1">
    <location>
        <begin position="337"/>
        <end position="355"/>
    </location>
</feature>
<evidence type="ECO:0000259" key="2">
    <source>
        <dbReference type="Pfam" id="PF13968"/>
    </source>
</evidence>
<dbReference type="InterPro" id="IPR025315">
    <property type="entry name" value="DUF4220"/>
</dbReference>